<feature type="region of interest" description="Disordered" evidence="3">
    <location>
        <begin position="742"/>
        <end position="801"/>
    </location>
</feature>
<feature type="compositionally biased region" description="Pro residues" evidence="3">
    <location>
        <begin position="648"/>
        <end position="657"/>
    </location>
</feature>
<keyword evidence="6" id="KW-1185">Reference proteome</keyword>
<dbReference type="GO" id="GO:0000049">
    <property type="term" value="F:tRNA binding"/>
    <property type="evidence" value="ECO:0007669"/>
    <property type="project" value="TreeGrafter"/>
</dbReference>
<feature type="compositionally biased region" description="Pro residues" evidence="3">
    <location>
        <begin position="764"/>
        <end position="773"/>
    </location>
</feature>
<accession>A0A653BRD7</accession>
<evidence type="ECO:0000259" key="4">
    <source>
        <dbReference type="Pfam" id="PF08241"/>
    </source>
</evidence>
<dbReference type="GO" id="GO:0002098">
    <property type="term" value="P:tRNA wobble uridine modification"/>
    <property type="evidence" value="ECO:0007669"/>
    <property type="project" value="TreeGrafter"/>
</dbReference>
<dbReference type="AlphaFoldDB" id="A0A653BRD7"/>
<dbReference type="FunFam" id="3.40.50.150:FF:000195">
    <property type="entry name" value="Methyltransferase domain containing protein"/>
    <property type="match status" value="1"/>
</dbReference>
<dbReference type="GO" id="GO:0030488">
    <property type="term" value="P:tRNA methylation"/>
    <property type="evidence" value="ECO:0007669"/>
    <property type="project" value="TreeGrafter"/>
</dbReference>
<feature type="region of interest" description="Disordered" evidence="3">
    <location>
        <begin position="191"/>
        <end position="239"/>
    </location>
</feature>
<feature type="non-terminal residue" evidence="5">
    <location>
        <position position="801"/>
    </location>
</feature>
<evidence type="ECO:0000313" key="5">
    <source>
        <dbReference type="EMBL" id="VEN38105.1"/>
    </source>
</evidence>
<dbReference type="InterPro" id="IPR029063">
    <property type="entry name" value="SAM-dependent_MTases_sf"/>
</dbReference>
<dbReference type="OrthoDB" id="271595at2759"/>
<gene>
    <name evidence="5" type="ORF">CALMAC_LOCUS3117</name>
</gene>
<sequence length="801" mass="88692">MVVEMASEERWGRSVALEQAYVHDVYEQFADAEGPASKPWPRVERFLEDLEPGSVICDVGCGNGKYLNVNNTIFNIGGEKSNRFCRIVREKNIEVIAMDALQLPFRDDSLDAVVCVAVVHHLATTERRVRALRELARVLRVGGRVIVTVWAMERAADSGGSKKRRFRSQDVLVPCRGPPWEARDAPVCCEEKRHHKKRGRSQSRSKKARLNNNNSTSAINQNIRYDSGSPSSSSLSSPNETCYSFVRRAIQKLAGGGGGSRGNRGGRPWHLLDSWTACAKEASHRNKCDESGCECSECALESTQDIPIELRRIDDEEPSPQRRQTFPASQLAGEVAHLKSRSMQEIISDDLDHRGGGCGTTIQFEEVDTVTVREDDQVSIVERVPCAQIENIDEAKNEAVIQKDIDETSEALECTEEKEKRVKPKLVKQKKSINEDDADEALDQPTDMYKVANLPDIKSALGRYNRGGVLKQRSLNEELMSTERLQEKERLRQNIQKQASLNEDLIYHRSTAFKDTLKESVLYVSTTRKFQLIKTGFANKIKNSTTNINIEKVTGASLKNGFVKIFQNWKTSETISPSIPEDKPLDCKSVVPQTDDKKDTNGGNSERRHSKEDGSDSSKDSSLQSDTSVDSEDSFASVIFVPKSDPMSPTPPSPGVPTSPRLKGSGTTQANCNSPRIKQSSCPTSPRIKQMPLAVYPLTKQLSSPKPSTETSQEVKDVLRQHQSFQSNTVVTASKNLSEKYAVQQIPKFRRTSLNTPSLKRSPPLTPKSPPSIPTSSTVTPMATNVPSGSPPADGPEETAP</sequence>
<protein>
    <recommendedName>
        <fullName evidence="4">Methyltransferase type 11 domain-containing protein</fullName>
    </recommendedName>
</protein>
<name>A0A653BRD7_CALMS</name>
<dbReference type="GO" id="GO:0005634">
    <property type="term" value="C:nucleus"/>
    <property type="evidence" value="ECO:0007669"/>
    <property type="project" value="TreeGrafter"/>
</dbReference>
<proteinExistence type="predicted"/>
<feature type="compositionally biased region" description="Basic residues" evidence="3">
    <location>
        <begin position="193"/>
        <end position="209"/>
    </location>
</feature>
<dbReference type="Pfam" id="PF08241">
    <property type="entry name" value="Methyltransf_11"/>
    <property type="match status" value="1"/>
</dbReference>
<organism evidence="5 6">
    <name type="scientific">Callosobruchus maculatus</name>
    <name type="common">Southern cowpea weevil</name>
    <name type="synonym">Pulse bruchid</name>
    <dbReference type="NCBI Taxonomy" id="64391"/>
    <lineage>
        <taxon>Eukaryota</taxon>
        <taxon>Metazoa</taxon>
        <taxon>Ecdysozoa</taxon>
        <taxon>Arthropoda</taxon>
        <taxon>Hexapoda</taxon>
        <taxon>Insecta</taxon>
        <taxon>Pterygota</taxon>
        <taxon>Neoptera</taxon>
        <taxon>Endopterygota</taxon>
        <taxon>Coleoptera</taxon>
        <taxon>Polyphaga</taxon>
        <taxon>Cucujiformia</taxon>
        <taxon>Chrysomeloidea</taxon>
        <taxon>Chrysomelidae</taxon>
        <taxon>Bruchinae</taxon>
        <taxon>Bruchini</taxon>
        <taxon>Callosobruchus</taxon>
    </lineage>
</organism>
<feature type="domain" description="Methyltransferase type 11" evidence="4">
    <location>
        <begin position="58"/>
        <end position="147"/>
    </location>
</feature>
<evidence type="ECO:0000313" key="6">
    <source>
        <dbReference type="Proteomes" id="UP000410492"/>
    </source>
</evidence>
<dbReference type="PANTHER" id="PTHR13069:SF37">
    <property type="entry name" value="FIRE DANCER"/>
    <property type="match status" value="1"/>
</dbReference>
<dbReference type="CDD" id="cd02440">
    <property type="entry name" value="AdoMet_MTases"/>
    <property type="match status" value="1"/>
</dbReference>
<reference evidence="5 6" key="1">
    <citation type="submission" date="2019-01" db="EMBL/GenBank/DDBJ databases">
        <authorList>
            <person name="Sayadi A."/>
        </authorList>
    </citation>
    <scope>NUCLEOTIDE SEQUENCE [LARGE SCALE GENOMIC DNA]</scope>
</reference>
<dbReference type="GO" id="GO:0106335">
    <property type="term" value="F:tRNA (5-carboxymethyluridine(34)-5-O)-methyltransferase activity"/>
    <property type="evidence" value="ECO:0007669"/>
    <property type="project" value="TreeGrafter"/>
</dbReference>
<dbReference type="InterPro" id="IPR013216">
    <property type="entry name" value="Methyltransf_11"/>
</dbReference>
<evidence type="ECO:0000256" key="2">
    <source>
        <dbReference type="ARBA" id="ARBA00022679"/>
    </source>
</evidence>
<evidence type="ECO:0000256" key="3">
    <source>
        <dbReference type="SAM" id="MobiDB-lite"/>
    </source>
</evidence>
<keyword evidence="2" id="KW-0808">Transferase</keyword>
<feature type="compositionally biased region" description="Polar residues" evidence="3">
    <location>
        <begin position="665"/>
        <end position="684"/>
    </location>
</feature>
<feature type="compositionally biased region" description="Low complexity" evidence="3">
    <location>
        <begin position="211"/>
        <end position="238"/>
    </location>
</feature>
<feature type="region of interest" description="Disordered" evidence="3">
    <location>
        <begin position="574"/>
        <end position="688"/>
    </location>
</feature>
<dbReference type="Proteomes" id="UP000410492">
    <property type="component" value="Unassembled WGS sequence"/>
</dbReference>
<dbReference type="SUPFAM" id="SSF53335">
    <property type="entry name" value="S-adenosyl-L-methionine-dependent methyltransferases"/>
    <property type="match status" value="1"/>
</dbReference>
<evidence type="ECO:0000256" key="1">
    <source>
        <dbReference type="ARBA" id="ARBA00022603"/>
    </source>
</evidence>
<dbReference type="GO" id="GO:0008757">
    <property type="term" value="F:S-adenosylmethionine-dependent methyltransferase activity"/>
    <property type="evidence" value="ECO:0007669"/>
    <property type="project" value="InterPro"/>
</dbReference>
<feature type="compositionally biased region" description="Basic and acidic residues" evidence="3">
    <location>
        <begin position="594"/>
        <end position="619"/>
    </location>
</feature>
<dbReference type="EMBL" id="CAACVG010004068">
    <property type="protein sequence ID" value="VEN38105.1"/>
    <property type="molecule type" value="Genomic_DNA"/>
</dbReference>
<dbReference type="InterPro" id="IPR051422">
    <property type="entry name" value="AlkB_tRNA_MeTrf/Diox"/>
</dbReference>
<dbReference type="PANTHER" id="PTHR13069">
    <property type="entry name" value="ALKYLATED DNA REPAIR PROTEIN ALKB HOMOLOG 8"/>
    <property type="match status" value="1"/>
</dbReference>
<dbReference type="GO" id="GO:0005737">
    <property type="term" value="C:cytoplasm"/>
    <property type="evidence" value="ECO:0007669"/>
    <property type="project" value="TreeGrafter"/>
</dbReference>
<keyword evidence="1" id="KW-0489">Methyltransferase</keyword>
<dbReference type="Gene3D" id="3.40.50.150">
    <property type="entry name" value="Vaccinia Virus protein VP39"/>
    <property type="match status" value="1"/>
</dbReference>